<gene>
    <name evidence="2" type="ORF">KL86DYS2_10609</name>
</gene>
<feature type="transmembrane region" description="Helical" evidence="1">
    <location>
        <begin position="14"/>
        <end position="35"/>
    </location>
</feature>
<keyword evidence="1" id="KW-0812">Transmembrane</keyword>
<feature type="transmembrane region" description="Helical" evidence="1">
    <location>
        <begin position="66"/>
        <end position="84"/>
    </location>
</feature>
<dbReference type="EMBL" id="FLUL01000001">
    <property type="protein sequence ID" value="SBV93811.1"/>
    <property type="molecule type" value="Genomic_DNA"/>
</dbReference>
<feature type="transmembrane region" description="Helical" evidence="1">
    <location>
        <begin position="90"/>
        <end position="113"/>
    </location>
</feature>
<sequence>MKEFFANMDGTQQFYWYIAIGASVIFIIQTIMTFVGADADTGVDADFDGNLDGGDSPFQLFSLRNLINFLLGFGWAGVSLYNVIESNVLLAIVAFLVGVLFIAFFFFIMRALLKLSEDNSFKIEDTIGKTADVYLSIPAAKTGKGKVFISVRGSTHELSAITNSVDEIKNGSLVKVVGIEGDILIVTPLTL</sequence>
<dbReference type="RefSeq" id="WP_296947022.1">
    <property type="nucleotide sequence ID" value="NZ_CABTJG010000010.1"/>
</dbReference>
<evidence type="ECO:0000256" key="1">
    <source>
        <dbReference type="SAM" id="Phobius"/>
    </source>
</evidence>
<dbReference type="AlphaFoldDB" id="A0A212J2Y7"/>
<protein>
    <submittedName>
        <fullName evidence="2">Uncharacterized protein</fullName>
    </submittedName>
</protein>
<organism evidence="2">
    <name type="scientific">uncultured Dysgonomonas sp</name>
    <dbReference type="NCBI Taxonomy" id="206096"/>
    <lineage>
        <taxon>Bacteria</taxon>
        <taxon>Pseudomonadati</taxon>
        <taxon>Bacteroidota</taxon>
        <taxon>Bacteroidia</taxon>
        <taxon>Bacteroidales</taxon>
        <taxon>Dysgonomonadaceae</taxon>
        <taxon>Dysgonomonas</taxon>
        <taxon>environmental samples</taxon>
    </lineage>
</organism>
<reference evidence="2" key="1">
    <citation type="submission" date="2016-04" db="EMBL/GenBank/DDBJ databases">
        <authorList>
            <person name="Evans L.H."/>
            <person name="Alamgir A."/>
            <person name="Owens N."/>
            <person name="Weber N.D."/>
            <person name="Virtaneva K."/>
            <person name="Barbian K."/>
            <person name="Babar A."/>
            <person name="Rosenke K."/>
        </authorList>
    </citation>
    <scope>NUCLEOTIDE SEQUENCE</scope>
    <source>
        <strain evidence="2">86-2</strain>
    </source>
</reference>
<accession>A0A212J2Y7</accession>
<keyword evidence="1" id="KW-1133">Transmembrane helix</keyword>
<evidence type="ECO:0000313" key="2">
    <source>
        <dbReference type="EMBL" id="SBV93811.1"/>
    </source>
</evidence>
<name>A0A212J2Y7_9BACT</name>
<dbReference type="Gene3D" id="2.40.50.140">
    <property type="entry name" value="Nucleic acid-binding proteins"/>
    <property type="match status" value="1"/>
</dbReference>
<keyword evidence="1" id="KW-0472">Membrane</keyword>
<proteinExistence type="predicted"/>
<dbReference type="InterPro" id="IPR012340">
    <property type="entry name" value="NA-bd_OB-fold"/>
</dbReference>